<evidence type="ECO:0000259" key="1">
    <source>
        <dbReference type="Pfam" id="PF00884"/>
    </source>
</evidence>
<sequence length="508" mass="57052">MESARKDLFPIREGSFLHQTIVNSSSQEEQEAKNNLLSQLTPVAHQITGEGFRKQKDSDQSAFEIPDGVWKDSAAAGMGGINILGAMTGSTLSAKSFLSSHCGVYPLPVDFLQEVTTHIYQPCIPHIFNLFNEAKDRLFQNAVGTKMASTSGESVSLKKRKWKSIFVQASTDSYDRQDKSNTQIGFASSVVRESMANPSSKHYPPKSAVLNYFGYPDEEVRPYIHDAITDAIDNNERLFLSHFTSTTHHPWKLPADFELKAYTGQGGKGDHDDLNRFLNTVRYDDAWLGQILGILEEKGIANETLVVVVGDHGQAFEEDAPVHGTYRNGHISNFRVPIVFRHPQLPRLNIEVNATSMSILPTILDLLVNSKSLDDYDASIAQDLINDYQGQSLIRPYRSQYKGRRSWNIAIINAGGKMISVSSAATPWRAVIPLDEESQYSFSDLNTDPDEVNSLSAWKITSLFPAVKAKHGEEAKQWLQDADEVAHWWVKEMHHLWNYDERVNPRRV</sequence>
<name>A0A0B4VLG7_9EURO</name>
<dbReference type="Pfam" id="PF00884">
    <property type="entry name" value="Sulfatase"/>
    <property type="match status" value="1"/>
</dbReference>
<dbReference type="AlphaFoldDB" id="A0A0B4VLG7"/>
<dbReference type="EMBL" id="KP290871">
    <property type="protein sequence ID" value="AJD23198.1"/>
    <property type="molecule type" value="mRNA"/>
</dbReference>
<dbReference type="PANTHER" id="PTHR43751">
    <property type="entry name" value="SULFATASE"/>
    <property type="match status" value="1"/>
</dbReference>
<dbReference type="InterPro" id="IPR052701">
    <property type="entry name" value="GAG_Ulvan_Degrading_Sulfatases"/>
</dbReference>
<evidence type="ECO:0000313" key="2">
    <source>
        <dbReference type="EMBL" id="AJD23198.1"/>
    </source>
</evidence>
<dbReference type="SUPFAM" id="SSF53649">
    <property type="entry name" value="Alkaline phosphatase-like"/>
    <property type="match status" value="1"/>
</dbReference>
<proteinExistence type="evidence at transcript level"/>
<dbReference type="PANTHER" id="PTHR43751:SF3">
    <property type="entry name" value="SULFATASE N-TERMINAL DOMAIN-CONTAINING PROTEIN"/>
    <property type="match status" value="1"/>
</dbReference>
<dbReference type="Gene3D" id="3.40.720.10">
    <property type="entry name" value="Alkaline Phosphatase, subunit A"/>
    <property type="match status" value="1"/>
</dbReference>
<organism evidence="2">
    <name type="scientific">Onygena corvina</name>
    <dbReference type="NCBI Taxonomy" id="180788"/>
    <lineage>
        <taxon>Eukaryota</taxon>
        <taxon>Fungi</taxon>
        <taxon>Dikarya</taxon>
        <taxon>Ascomycota</taxon>
        <taxon>Pezizomycotina</taxon>
        <taxon>Eurotiomycetes</taxon>
        <taxon>Eurotiomycetidae</taxon>
        <taxon>Onygenales</taxon>
        <taxon>Onygenaceae</taxon>
        <taxon>Onygena</taxon>
    </lineage>
</organism>
<feature type="domain" description="Sulfatase N-terminal" evidence="1">
    <location>
        <begin position="157"/>
        <end position="367"/>
    </location>
</feature>
<accession>A0A0B4VLG7</accession>
<dbReference type="InterPro" id="IPR000917">
    <property type="entry name" value="Sulfatase_N"/>
</dbReference>
<reference evidence="2" key="1">
    <citation type="journal article" date="2015" name="Appl. Microbiol. Biotechnol.">
        <title>Genome and secretome analyses provide insights into keratin decomposition by novel proteases from the non-pathogenic fungus Onygena corvina.</title>
        <authorList>
            <person name="Huang Y."/>
            <person name="Busk P.K."/>
            <person name="Herbst F.A."/>
            <person name="Lange L."/>
        </authorList>
    </citation>
    <scope>NUCLEOTIDE SEQUENCE</scope>
    <source>
        <strain evidence="2">CBS 281.48</strain>
    </source>
</reference>
<protein>
    <submittedName>
        <fullName evidence="2">Serine peptidase</fullName>
    </submittedName>
</protein>
<dbReference type="InterPro" id="IPR017850">
    <property type="entry name" value="Alkaline_phosphatase_core_sf"/>
</dbReference>